<keyword evidence="3" id="KW-1185">Reference proteome</keyword>
<accession>A0AAV0VYT0</accession>
<dbReference type="PROSITE" id="PS00028">
    <property type="entry name" value="ZINC_FINGER_C2H2_1"/>
    <property type="match status" value="2"/>
</dbReference>
<feature type="domain" description="C2H2-type" evidence="1">
    <location>
        <begin position="3"/>
        <end position="24"/>
    </location>
</feature>
<feature type="domain" description="C2H2-type" evidence="1">
    <location>
        <begin position="34"/>
        <end position="57"/>
    </location>
</feature>
<dbReference type="PANTHER" id="PTHR31912:SF34">
    <property type="entry name" value="NOTOCHORD-RELATED PROTEIN"/>
    <property type="match status" value="1"/>
</dbReference>
<dbReference type="AlphaFoldDB" id="A0AAV0VYT0"/>
<gene>
    <name evidence="2" type="ORF">MEUPH1_LOCUS5374</name>
</gene>
<dbReference type="SMART" id="SM00355">
    <property type="entry name" value="ZnF_C2H2"/>
    <property type="match status" value="2"/>
</dbReference>
<sequence length="830" mass="96158">MICFICKQDISIFSALIVHLKIIHLLKSSSTYECIENQCTQIFPNLNSYKRHVTIKHLKNTFSLPTSTLNNSYTICDNINNVNNTIVKTPEPLDTAYSHDITKTNYNQQPPPESHNSFDLSSIINSFHISAVTFTLSLLNKNNFSRKDVFDIQQKMKISLLEPIVSLLTSFTKETIKEPILLATFQTITSAISDTFNFCNTEYSLNSWLVENHLFENIQQFTVNEEIDLVSNSGKTMYNNQITKGVLLPINFQFKKFFEHDKNLDKTLTIYEQLTKNTNNETEIKHFVQGKLWQEKTLPYRGKITIPYFMYIDDFEINNPLGSHASVHSISAIYYSFPLSDQSKLINIHLAALIKAADVKDFGNDLCFNKLIHILNDIEVNGINITTSNGVKKVHFILGLFIGDNLGINAISEFSRSFSSNFFCRFCKAHKTVTHKLCKENNSLLRNLVNYAEDVAINDLKLTGISKESILNKIVSFHVTTNYSVDMMHDIFEGICHYNMCHIINYYTNVVKIFSLDLLNYRKQNFNYGAIEIGNISPIIKSTHLNNFHLKMSAREMMTFVYYFPLMVGDLVPEDDNVWLFFLNFLEIIQNLLSSQMSDGSIFHLQQMIEKHNSEYVLLFNDNLKPKFHLLIHYPTVIKYSGPPKHFWCFRYEAKHKEMKSYAHAITSRKNITLSLAKKFQYKFSYSILQSSFNTEIITNKIHVNSSKYTQLILRNLNLTSDQFMCYSQMEFKGTTYKVGYFLTNFIDELCLYEILEILVIKKNYKVNFIVQQIEIDLYNSHLKSYQINKTKNIILKKILSPGECSGPPVNLHELPNGNIMLRLKEYYSD</sequence>
<reference evidence="2 3" key="1">
    <citation type="submission" date="2023-01" db="EMBL/GenBank/DDBJ databases">
        <authorList>
            <person name="Whitehead M."/>
        </authorList>
    </citation>
    <scope>NUCLEOTIDE SEQUENCE [LARGE SCALE GENOMIC DNA]</scope>
</reference>
<dbReference type="Proteomes" id="UP001160148">
    <property type="component" value="Unassembled WGS sequence"/>
</dbReference>
<comment type="caution">
    <text evidence="2">The sequence shown here is derived from an EMBL/GenBank/DDBJ whole genome shotgun (WGS) entry which is preliminary data.</text>
</comment>
<evidence type="ECO:0000313" key="2">
    <source>
        <dbReference type="EMBL" id="CAI6348724.1"/>
    </source>
</evidence>
<name>A0AAV0VYT0_9HEMI</name>
<dbReference type="InterPro" id="IPR013087">
    <property type="entry name" value="Znf_C2H2_type"/>
</dbReference>
<dbReference type="EMBL" id="CARXXK010000001">
    <property type="protein sequence ID" value="CAI6348724.1"/>
    <property type="molecule type" value="Genomic_DNA"/>
</dbReference>
<dbReference type="PANTHER" id="PTHR31912">
    <property type="entry name" value="IP13529P"/>
    <property type="match status" value="1"/>
</dbReference>
<evidence type="ECO:0000313" key="3">
    <source>
        <dbReference type="Proteomes" id="UP001160148"/>
    </source>
</evidence>
<protein>
    <recommendedName>
        <fullName evidence="1">C2H2-type domain-containing protein</fullName>
    </recommendedName>
</protein>
<evidence type="ECO:0000259" key="1">
    <source>
        <dbReference type="PROSITE" id="PS00028"/>
    </source>
</evidence>
<proteinExistence type="predicted"/>
<organism evidence="2 3">
    <name type="scientific">Macrosiphum euphorbiae</name>
    <name type="common">potato aphid</name>
    <dbReference type="NCBI Taxonomy" id="13131"/>
    <lineage>
        <taxon>Eukaryota</taxon>
        <taxon>Metazoa</taxon>
        <taxon>Ecdysozoa</taxon>
        <taxon>Arthropoda</taxon>
        <taxon>Hexapoda</taxon>
        <taxon>Insecta</taxon>
        <taxon>Pterygota</taxon>
        <taxon>Neoptera</taxon>
        <taxon>Paraneoptera</taxon>
        <taxon>Hemiptera</taxon>
        <taxon>Sternorrhyncha</taxon>
        <taxon>Aphidomorpha</taxon>
        <taxon>Aphidoidea</taxon>
        <taxon>Aphididae</taxon>
        <taxon>Macrosiphini</taxon>
        <taxon>Macrosiphum</taxon>
    </lineage>
</organism>